<gene>
    <name evidence="2" type="ORF">RD792_005625</name>
</gene>
<dbReference type="InterPro" id="IPR055411">
    <property type="entry name" value="LRR_FXL15/At3g58940/PEG3-like"/>
</dbReference>
<dbReference type="PANTHER" id="PTHR31639">
    <property type="entry name" value="F-BOX PROTEIN-LIKE"/>
    <property type="match status" value="1"/>
</dbReference>
<proteinExistence type="predicted"/>
<dbReference type="Pfam" id="PF24758">
    <property type="entry name" value="LRR_At5g56370"/>
    <property type="match status" value="1"/>
</dbReference>
<dbReference type="Proteomes" id="UP001291926">
    <property type="component" value="Unassembled WGS sequence"/>
</dbReference>
<evidence type="ECO:0000313" key="3">
    <source>
        <dbReference type="Proteomes" id="UP001291926"/>
    </source>
</evidence>
<name>A0ABR0DEN9_9LAMI</name>
<feature type="domain" description="F-box/LRR-repeat protein 15/At3g58940/PEG3-like LRR" evidence="1">
    <location>
        <begin position="138"/>
        <end position="224"/>
    </location>
</feature>
<dbReference type="Gene3D" id="3.80.10.10">
    <property type="entry name" value="Ribonuclease Inhibitor"/>
    <property type="match status" value="1"/>
</dbReference>
<reference evidence="2 3" key="1">
    <citation type="journal article" date="2023" name="bioRxiv">
        <title>Genome report: Whole genome sequence and annotation of Penstemon davidsonii.</title>
        <authorList>
            <person name="Ostevik K.L."/>
            <person name="Alabady M."/>
            <person name="Zhang M."/>
            <person name="Rausher M.D."/>
        </authorList>
    </citation>
    <scope>NUCLEOTIDE SEQUENCE [LARGE SCALE GENOMIC DNA]</scope>
    <source>
        <strain evidence="2">DNT005</strain>
        <tissue evidence="2">Whole leaf</tissue>
    </source>
</reference>
<keyword evidence="3" id="KW-1185">Reference proteome</keyword>
<accession>A0ABR0DEN9</accession>
<dbReference type="InterPro" id="IPR032675">
    <property type="entry name" value="LRR_dom_sf"/>
</dbReference>
<dbReference type="InterPro" id="IPR036047">
    <property type="entry name" value="F-box-like_dom_sf"/>
</dbReference>
<evidence type="ECO:0000313" key="2">
    <source>
        <dbReference type="EMBL" id="KAK4487713.1"/>
    </source>
</evidence>
<protein>
    <recommendedName>
        <fullName evidence="1">F-box/LRR-repeat protein 15/At3g58940/PEG3-like LRR domain-containing protein</fullName>
    </recommendedName>
</protein>
<evidence type="ECO:0000259" key="1">
    <source>
        <dbReference type="Pfam" id="PF24758"/>
    </source>
</evidence>
<sequence>MEVPVEVIYLILSYIGDRRRAAQTCLLSKSWYTAWCTHPTLCFDESDFRRTGGFANFTRKTIQRYRESNLNVPTFRLRLNKIPEFSSYLSLSVLSTYLRNRKIKEFTHLVSELVLDALKLGVNDLKFEIVSDSYLKFEYVSSYVLPFQVFAAATSLRKLDVFGCTIAIDRIMPVGVTSSRLTSLTLFNVSIGDDTITSILLGCPLIEDFNVRDCKGLKRINVSMLQYNLKNFRVERRIFCQSSLSLSIEFDEPRLGWLSDGPISVSEYRNLSSLTLNGFWEVEISGPALKRISLKHVRKLGRAEFDVPNIQKFEFSVVNLPYMSFTTVSREYLMLMLKTKTMEETLDCVLNIFMVLAAELYVNGEIVQRSPERQRRVEPVPQRAQDRPRYNDRTRYVRRRENMH</sequence>
<dbReference type="SUPFAM" id="SSF52047">
    <property type="entry name" value="RNI-like"/>
    <property type="match status" value="1"/>
</dbReference>
<comment type="caution">
    <text evidence="2">The sequence shown here is derived from an EMBL/GenBank/DDBJ whole genome shotgun (WGS) entry which is preliminary data.</text>
</comment>
<organism evidence="2 3">
    <name type="scientific">Penstemon davidsonii</name>
    <dbReference type="NCBI Taxonomy" id="160366"/>
    <lineage>
        <taxon>Eukaryota</taxon>
        <taxon>Viridiplantae</taxon>
        <taxon>Streptophyta</taxon>
        <taxon>Embryophyta</taxon>
        <taxon>Tracheophyta</taxon>
        <taxon>Spermatophyta</taxon>
        <taxon>Magnoliopsida</taxon>
        <taxon>eudicotyledons</taxon>
        <taxon>Gunneridae</taxon>
        <taxon>Pentapetalae</taxon>
        <taxon>asterids</taxon>
        <taxon>lamiids</taxon>
        <taxon>Lamiales</taxon>
        <taxon>Plantaginaceae</taxon>
        <taxon>Cheloneae</taxon>
        <taxon>Penstemon</taxon>
    </lineage>
</organism>
<dbReference type="PANTHER" id="PTHR31639:SF42">
    <property type="entry name" value="OS02G0160200 PROTEIN"/>
    <property type="match status" value="1"/>
</dbReference>
<dbReference type="SUPFAM" id="SSF81383">
    <property type="entry name" value="F-box domain"/>
    <property type="match status" value="1"/>
</dbReference>
<dbReference type="EMBL" id="JAYDYQ010001293">
    <property type="protein sequence ID" value="KAK4487713.1"/>
    <property type="molecule type" value="Genomic_DNA"/>
</dbReference>